<evidence type="ECO:0000313" key="2">
    <source>
        <dbReference type="Proteomes" id="UP000198577"/>
    </source>
</evidence>
<dbReference type="AlphaFoldDB" id="A0A1I5WXU2"/>
<dbReference type="Gene3D" id="6.20.120.50">
    <property type="match status" value="1"/>
</dbReference>
<proteinExistence type="predicted"/>
<gene>
    <name evidence="1" type="ORF">SAMN05444406_12019</name>
</gene>
<organism evidence="1 2">
    <name type="scientific">Caldicoprobacter faecalis</name>
    <dbReference type="NCBI Taxonomy" id="937334"/>
    <lineage>
        <taxon>Bacteria</taxon>
        <taxon>Bacillati</taxon>
        <taxon>Bacillota</taxon>
        <taxon>Clostridia</taxon>
        <taxon>Caldicoprobacterales</taxon>
        <taxon>Caldicoprobacteraceae</taxon>
        <taxon>Caldicoprobacter</taxon>
    </lineage>
</organism>
<evidence type="ECO:0008006" key="3">
    <source>
        <dbReference type="Google" id="ProtNLM"/>
    </source>
</evidence>
<name>A0A1I5WXU2_9FIRM</name>
<dbReference type="STRING" id="937334.SAMN05444406_12019"/>
<dbReference type="RefSeq" id="WP_169729736.1">
    <property type="nucleotide sequence ID" value="NZ_FOXR01000020.1"/>
</dbReference>
<protein>
    <recommendedName>
        <fullName evidence="3">DUF3006 domain-containing protein</fullName>
    </recommendedName>
</protein>
<evidence type="ECO:0000313" key="1">
    <source>
        <dbReference type="EMBL" id="SFQ24562.1"/>
    </source>
</evidence>
<sequence length="64" mass="7392">MQWDVVVKRVEGHQAVVSFQDGEEVVIPLKYLPLQCRVGDVLKIEVYFNPFETLERLFNGPESV</sequence>
<keyword evidence="2" id="KW-1185">Reference proteome</keyword>
<dbReference type="EMBL" id="FOXR01000020">
    <property type="protein sequence ID" value="SFQ24562.1"/>
    <property type="molecule type" value="Genomic_DNA"/>
</dbReference>
<reference evidence="1 2" key="1">
    <citation type="submission" date="2016-10" db="EMBL/GenBank/DDBJ databases">
        <authorList>
            <person name="de Groot N.N."/>
        </authorList>
    </citation>
    <scope>NUCLEOTIDE SEQUENCE [LARGE SCALE GENOMIC DNA]</scope>
    <source>
        <strain evidence="1 2">DSM 20678</strain>
    </source>
</reference>
<dbReference type="InterPro" id="IPR021377">
    <property type="entry name" value="DUF3006"/>
</dbReference>
<accession>A0A1I5WXU2</accession>
<dbReference type="Proteomes" id="UP000198577">
    <property type="component" value="Unassembled WGS sequence"/>
</dbReference>
<dbReference type="Pfam" id="PF11213">
    <property type="entry name" value="DUF3006"/>
    <property type="match status" value="1"/>
</dbReference>